<organism evidence="1 2">
    <name type="scientific">Diversispora epigaea</name>
    <dbReference type="NCBI Taxonomy" id="1348612"/>
    <lineage>
        <taxon>Eukaryota</taxon>
        <taxon>Fungi</taxon>
        <taxon>Fungi incertae sedis</taxon>
        <taxon>Mucoromycota</taxon>
        <taxon>Glomeromycotina</taxon>
        <taxon>Glomeromycetes</taxon>
        <taxon>Diversisporales</taxon>
        <taxon>Diversisporaceae</taxon>
        <taxon>Diversispora</taxon>
    </lineage>
</organism>
<protein>
    <submittedName>
        <fullName evidence="1">Uncharacterized protein</fullName>
    </submittedName>
</protein>
<dbReference type="AlphaFoldDB" id="A0A397GG79"/>
<sequence length="239" mass="27869">MPRIRKSLRLAKIDPTLGVISLLEDKIAYLERKSKRNELLVDEGRKEIIKILNNLNLFEDARKKAIEYLRNDSISAKTWPFSIVYNTVKSYPNNYSPTLNELFRFEVKNANINDDFPLMKNHFVFCFYGEKICIGQVLALYFELYGNHSFNLKPVTKIDNISKITLKIFLPVNSNLFTQYTPEECNIITHKNPSNIILHISSDDITINDQFLFLSNIAKDYYSYLKRNDVISLILKNNS</sequence>
<comment type="caution">
    <text evidence="1">The sequence shown here is derived from an EMBL/GenBank/DDBJ whole genome shotgun (WGS) entry which is preliminary data.</text>
</comment>
<evidence type="ECO:0000313" key="1">
    <source>
        <dbReference type="EMBL" id="RHZ49995.1"/>
    </source>
</evidence>
<reference evidence="1 2" key="1">
    <citation type="submission" date="2018-08" db="EMBL/GenBank/DDBJ databases">
        <title>Genome and evolution of the arbuscular mycorrhizal fungus Diversispora epigaea (formerly Glomus versiforme) and its bacterial endosymbionts.</title>
        <authorList>
            <person name="Sun X."/>
            <person name="Fei Z."/>
            <person name="Harrison M."/>
        </authorList>
    </citation>
    <scope>NUCLEOTIDE SEQUENCE [LARGE SCALE GENOMIC DNA]</scope>
    <source>
        <strain evidence="1 2">IT104</strain>
    </source>
</reference>
<gene>
    <name evidence="1" type="ORF">Glove_508g92</name>
</gene>
<name>A0A397GG79_9GLOM</name>
<dbReference type="STRING" id="1348612.A0A397GG79"/>
<accession>A0A397GG79</accession>
<dbReference type="EMBL" id="PQFF01000440">
    <property type="protein sequence ID" value="RHZ49995.1"/>
    <property type="molecule type" value="Genomic_DNA"/>
</dbReference>
<proteinExistence type="predicted"/>
<keyword evidence="2" id="KW-1185">Reference proteome</keyword>
<evidence type="ECO:0000313" key="2">
    <source>
        <dbReference type="Proteomes" id="UP000266861"/>
    </source>
</evidence>
<dbReference type="Proteomes" id="UP000266861">
    <property type="component" value="Unassembled WGS sequence"/>
</dbReference>